<name>A0ABR0XBW3_REHGL</name>
<dbReference type="PANTHER" id="PTHR35768:SF1">
    <property type="entry name" value="PROTEIN MULTIPOLAR SPINDLE 1"/>
    <property type="match status" value="1"/>
</dbReference>
<keyword evidence="3" id="KW-1185">Reference proteome</keyword>
<protein>
    <submittedName>
        <fullName evidence="2">Uncharacterized protein</fullName>
    </submittedName>
</protein>
<accession>A0ABR0XBW3</accession>
<dbReference type="InterPro" id="IPR037500">
    <property type="entry name" value="Msp1"/>
</dbReference>
<gene>
    <name evidence="2" type="ORF">DH2020_010874</name>
</gene>
<feature type="compositionally biased region" description="Polar residues" evidence="1">
    <location>
        <begin position="34"/>
        <end position="52"/>
    </location>
</feature>
<evidence type="ECO:0000313" key="2">
    <source>
        <dbReference type="EMBL" id="KAK6156626.1"/>
    </source>
</evidence>
<sequence length="435" mass="49489">MENLEKQANGDLNPSLKLAIAMAIVESRRRQKISHPSATTTAACNGENGNNSESDAIKWKRKFLTSDGVHQDVFPQNVSCKCYFYDNFGQLSPKHEDDQKRFGDVLHRRFLRQVRLSERKRKRHDGLSAQSSISALSKIRSDDNVFPPVNKLYLSCQRNMKVADNAVEAATLKPLSSGGKIDETIESIVSSLIVRLMRRMCNGSQGDGLCLTRLTNSVVTGFREMSSDDKLGTRTICESLCANAHKLVHSHNNFQFYVQHLMRKLGSDPYVGQRVILSVSQRISIVAESLLFMDPFDGDFPKMHNCMYLIQIVAGLLQPTICEARDLSIPGNAFVLFHAHVVLKYIDVYRRIQLIEFLISDNLLSWSTRQDFDTKLLEEWVISIFNARRALELLESRNALYMLYMDRVVGDLTRRLGHVSFLHMLRPDTLEKLFG</sequence>
<evidence type="ECO:0000256" key="1">
    <source>
        <dbReference type="SAM" id="MobiDB-lite"/>
    </source>
</evidence>
<dbReference type="EMBL" id="JABTTQ020000005">
    <property type="protein sequence ID" value="KAK6156626.1"/>
    <property type="molecule type" value="Genomic_DNA"/>
</dbReference>
<reference evidence="2 3" key="1">
    <citation type="journal article" date="2021" name="Comput. Struct. Biotechnol. J.">
        <title>De novo genome assembly of the potent medicinal plant Rehmannia glutinosa using nanopore technology.</title>
        <authorList>
            <person name="Ma L."/>
            <person name="Dong C."/>
            <person name="Song C."/>
            <person name="Wang X."/>
            <person name="Zheng X."/>
            <person name="Niu Y."/>
            <person name="Chen S."/>
            <person name="Feng W."/>
        </authorList>
    </citation>
    <scope>NUCLEOTIDE SEQUENCE [LARGE SCALE GENOMIC DNA]</scope>
    <source>
        <strain evidence="2">DH-2019</strain>
    </source>
</reference>
<proteinExistence type="predicted"/>
<comment type="caution">
    <text evidence="2">The sequence shown here is derived from an EMBL/GenBank/DDBJ whole genome shotgun (WGS) entry which is preliminary data.</text>
</comment>
<dbReference type="PANTHER" id="PTHR35768">
    <property type="entry name" value="PROTEIN MULTIPOLAR SPINDLE 1"/>
    <property type="match status" value="1"/>
</dbReference>
<dbReference type="Proteomes" id="UP001318860">
    <property type="component" value="Unassembled WGS sequence"/>
</dbReference>
<feature type="region of interest" description="Disordered" evidence="1">
    <location>
        <begin position="29"/>
        <end position="52"/>
    </location>
</feature>
<evidence type="ECO:0000313" key="3">
    <source>
        <dbReference type="Proteomes" id="UP001318860"/>
    </source>
</evidence>
<organism evidence="2 3">
    <name type="scientific">Rehmannia glutinosa</name>
    <name type="common">Chinese foxglove</name>
    <dbReference type="NCBI Taxonomy" id="99300"/>
    <lineage>
        <taxon>Eukaryota</taxon>
        <taxon>Viridiplantae</taxon>
        <taxon>Streptophyta</taxon>
        <taxon>Embryophyta</taxon>
        <taxon>Tracheophyta</taxon>
        <taxon>Spermatophyta</taxon>
        <taxon>Magnoliopsida</taxon>
        <taxon>eudicotyledons</taxon>
        <taxon>Gunneridae</taxon>
        <taxon>Pentapetalae</taxon>
        <taxon>asterids</taxon>
        <taxon>lamiids</taxon>
        <taxon>Lamiales</taxon>
        <taxon>Orobanchaceae</taxon>
        <taxon>Rehmannieae</taxon>
        <taxon>Rehmannia</taxon>
    </lineage>
</organism>